<dbReference type="PROSITE" id="PS51747">
    <property type="entry name" value="CYT_DCMP_DEAMINASES_2"/>
    <property type="match status" value="1"/>
</dbReference>
<evidence type="ECO:0000259" key="1">
    <source>
        <dbReference type="PROSITE" id="PS51747"/>
    </source>
</evidence>
<gene>
    <name evidence="2" type="ORF">CO077_01945</name>
</gene>
<dbReference type="Gene3D" id="3.40.140.10">
    <property type="entry name" value="Cytidine Deaminase, domain 2"/>
    <property type="match status" value="1"/>
</dbReference>
<dbReference type="Proteomes" id="UP000228875">
    <property type="component" value="Unassembled WGS sequence"/>
</dbReference>
<dbReference type="InterPro" id="IPR016193">
    <property type="entry name" value="Cytidine_deaminase-like"/>
</dbReference>
<dbReference type="EMBL" id="PFTB01000046">
    <property type="protein sequence ID" value="PJB99408.1"/>
    <property type="molecule type" value="Genomic_DNA"/>
</dbReference>
<reference evidence="3" key="1">
    <citation type="submission" date="2017-09" db="EMBL/GenBank/DDBJ databases">
        <title>Depth-based differentiation of microbial function through sediment-hosted aquifers and enrichment of novel symbionts in the deep terrestrial subsurface.</title>
        <authorList>
            <person name="Probst A.J."/>
            <person name="Ladd B."/>
            <person name="Jarett J.K."/>
            <person name="Geller-Mcgrath D.E."/>
            <person name="Sieber C.M.K."/>
            <person name="Emerson J.B."/>
            <person name="Anantharaman K."/>
            <person name="Thomas B.C."/>
            <person name="Malmstrom R."/>
            <person name="Stieglmeier M."/>
            <person name="Klingl A."/>
            <person name="Woyke T."/>
            <person name="Ryan C.M."/>
            <person name="Banfield J.F."/>
        </authorList>
    </citation>
    <scope>NUCLEOTIDE SEQUENCE [LARGE SCALE GENOMIC DNA]</scope>
</reference>
<dbReference type="InterPro" id="IPR002125">
    <property type="entry name" value="CMP_dCMP_dom"/>
</dbReference>
<dbReference type="PANTHER" id="PTHR11079:SF162">
    <property type="entry name" value="RIBOFLAVIN BIOSYNTHESIS PROTEIN PYRD, CHLOROPLASTIC"/>
    <property type="match status" value="1"/>
</dbReference>
<comment type="caution">
    <text evidence="2">The sequence shown here is derived from an EMBL/GenBank/DDBJ whole genome shotgun (WGS) entry which is preliminary data.</text>
</comment>
<evidence type="ECO:0000313" key="3">
    <source>
        <dbReference type="Proteomes" id="UP000228875"/>
    </source>
</evidence>
<organism evidence="2 3">
    <name type="scientific">Candidatus Nealsonbacteria bacterium CG_4_9_14_0_8_um_filter_35_12</name>
    <dbReference type="NCBI Taxonomy" id="1974692"/>
    <lineage>
        <taxon>Bacteria</taxon>
        <taxon>Candidatus Nealsoniibacteriota</taxon>
    </lineage>
</organism>
<accession>A0A2M8DMR2</accession>
<dbReference type="PANTHER" id="PTHR11079">
    <property type="entry name" value="CYTOSINE DEAMINASE FAMILY MEMBER"/>
    <property type="match status" value="1"/>
</dbReference>
<dbReference type="Pfam" id="PF00383">
    <property type="entry name" value="dCMP_cyt_deam_1"/>
    <property type="match status" value="1"/>
</dbReference>
<sequence length="162" mass="18519">MKRKIQKRNDKDYLRIAIAQAKESVKKGGFPAGAIVVKNGKVVSRGISLTERFNDPTNHAEISAIRKAYKILKTVKLKGAVLYASLQPCLMCFSVANWADISKIVFGCKKTVQMISKGYYEGATDIYRINKENNRQIKLVYIPDFEKLSLKLINYWENKRKK</sequence>
<proteinExistence type="predicted"/>
<dbReference type="SUPFAM" id="SSF53927">
    <property type="entry name" value="Cytidine deaminase-like"/>
    <property type="match status" value="1"/>
</dbReference>
<name>A0A2M8DMR2_9BACT</name>
<dbReference type="GO" id="GO:0003824">
    <property type="term" value="F:catalytic activity"/>
    <property type="evidence" value="ECO:0007669"/>
    <property type="project" value="InterPro"/>
</dbReference>
<evidence type="ECO:0000313" key="2">
    <source>
        <dbReference type="EMBL" id="PJB99408.1"/>
    </source>
</evidence>
<feature type="domain" description="CMP/dCMP-type deaminase" evidence="1">
    <location>
        <begin position="8"/>
        <end position="127"/>
    </location>
</feature>
<protein>
    <submittedName>
        <fullName evidence="2">Nucleoside deaminase</fullName>
    </submittedName>
</protein>
<dbReference type="AlphaFoldDB" id="A0A2M8DMR2"/>
<dbReference type="CDD" id="cd01285">
    <property type="entry name" value="nucleoside_deaminase"/>
    <property type="match status" value="1"/>
</dbReference>